<dbReference type="BioCyc" id="NEQU228908:GJB6-444-MONOMER"/>
<proteinExistence type="predicted"/>
<dbReference type="EnsemblBacteria" id="AAR39261">
    <property type="protein sequence ID" value="AAR39261"/>
    <property type="gene ID" value="NEQ416"/>
</dbReference>
<protein>
    <submittedName>
        <fullName evidence="1">NEQ416</fullName>
    </submittedName>
</protein>
<evidence type="ECO:0000313" key="1">
    <source>
        <dbReference type="EMBL" id="AAR39261.1"/>
    </source>
</evidence>
<organism evidence="1 2">
    <name type="scientific">Nanoarchaeum equitans (strain Kin4-M)</name>
    <dbReference type="NCBI Taxonomy" id="228908"/>
    <lineage>
        <taxon>Archaea</taxon>
        <taxon>Nanobdellota</taxon>
        <taxon>Candidatus Nanoarchaeia</taxon>
        <taxon>Nanoarchaeales</taxon>
        <taxon>Nanoarchaeaceae</taxon>
        <taxon>Nanoarchaeum</taxon>
    </lineage>
</organism>
<name>Q74N32_NANEQ</name>
<gene>
    <name evidence="1" type="ordered locus">NEQ416</name>
</gene>
<dbReference type="STRING" id="228908.NEQ416"/>
<reference evidence="1 2" key="1">
    <citation type="journal article" date="2003" name="Proc. Natl. Acad. Sci. U.S.A.">
        <title>The genome of Nanoarchaeum equitans: insights into early archaeal evolution and derived parasitism.</title>
        <authorList>
            <person name="Waters E."/>
            <person name="Hohn M.J."/>
            <person name="Ahel I."/>
            <person name="Graham D.E."/>
            <person name="Adams M.D."/>
            <person name="Barnstead M."/>
            <person name="Beeson K.Y."/>
            <person name="Bibbs L."/>
            <person name="Bolanos R."/>
            <person name="Keller M."/>
            <person name="Kretz K."/>
            <person name="Lin X."/>
            <person name="Mathur E."/>
            <person name="Ni J."/>
            <person name="Podar M."/>
            <person name="Richardson T."/>
            <person name="Sutton G.G."/>
            <person name="Simon M."/>
            <person name="Soll D."/>
            <person name="Stetter K.O."/>
            <person name="Short J.M."/>
            <person name="Noordewier M."/>
        </authorList>
    </citation>
    <scope>NUCLEOTIDE SEQUENCE [LARGE SCALE GENOMIC DNA]</scope>
    <source>
        <strain evidence="1 2">Kin4-M</strain>
    </source>
</reference>
<keyword evidence="2" id="KW-1185">Reference proteome</keyword>
<sequence length="112" mass="13210">MWPFKKKKEEKEIDNLKAMGLDDETLNKAMEKLKELSDNKICFICGNPVGENDYETLEVLGTTLYMHKKCKKKLQKQLLKLMRSGQLNKILEQYAQLLKNMDSFEFKAKFEK</sequence>
<dbReference type="AlphaFoldDB" id="Q74N32"/>
<evidence type="ECO:0000313" key="2">
    <source>
        <dbReference type="Proteomes" id="UP000000578"/>
    </source>
</evidence>
<dbReference type="EMBL" id="AE017199">
    <property type="protein sequence ID" value="AAR39261.1"/>
    <property type="molecule type" value="Genomic_DNA"/>
</dbReference>
<accession>Q74N32</accession>
<dbReference type="HOGENOM" id="CLU_2140251_0_0_2"/>
<dbReference type="Proteomes" id="UP000000578">
    <property type="component" value="Chromosome"/>
</dbReference>
<dbReference type="KEGG" id="neq:NEQ416"/>